<dbReference type="PANTHER" id="PTHR46796">
    <property type="entry name" value="HTH-TYPE TRANSCRIPTIONAL ACTIVATOR RHAS-RELATED"/>
    <property type="match status" value="1"/>
</dbReference>
<name>A0A402CR27_9BACT</name>
<dbReference type="RefSeq" id="WP_165863951.1">
    <property type="nucleotide sequence ID" value="NZ_AP025739.1"/>
</dbReference>
<proteinExistence type="predicted"/>
<dbReference type="InterPro" id="IPR050204">
    <property type="entry name" value="AraC_XylS_family_regulators"/>
</dbReference>
<dbReference type="Pfam" id="PF12833">
    <property type="entry name" value="HTH_18"/>
    <property type="match status" value="1"/>
</dbReference>
<dbReference type="KEGG" id="ccot:CCAX7_64580"/>
<evidence type="ECO:0000313" key="2">
    <source>
        <dbReference type="Proteomes" id="UP000287394"/>
    </source>
</evidence>
<dbReference type="PROSITE" id="PS01124">
    <property type="entry name" value="HTH_ARAC_FAMILY_2"/>
    <property type="match status" value="1"/>
</dbReference>
<dbReference type="InterPro" id="IPR018062">
    <property type="entry name" value="HTH_AraC-typ_CS"/>
</dbReference>
<sequence length="294" mass="33198">MTPYPRPEFCRLYPTESALSSVQTNWPGLSIDHVRHAPGFREAPPMPYHLITFTLDTMPSLAQKRGGLQFDGPMQRGDITITPAQHGDWRLWSGPCHVLCLWLEETYLQEVAAQGESPRRGEIEIVSRFRVRDPHIEYLAGALLAELDRPSDLQQLTIESLRTVLAVHLVRHYSNLDQSATQINGGLSPAQLRRAMDFIHGHLEGPMDLLSIAESTGLSSYHFARRFKRATGVSPHQYVIQQRIEQAKRLLVSDALPVGEIAYRVGFSSQSHLNHHFRRLVGVSPTQFQNKAQV</sequence>
<dbReference type="GO" id="GO:0043565">
    <property type="term" value="F:sequence-specific DNA binding"/>
    <property type="evidence" value="ECO:0007669"/>
    <property type="project" value="InterPro"/>
</dbReference>
<dbReference type="SMART" id="SM00342">
    <property type="entry name" value="HTH_ARAC"/>
    <property type="match status" value="1"/>
</dbReference>
<dbReference type="EMBL" id="AP025739">
    <property type="protein sequence ID" value="BDI34407.1"/>
    <property type="molecule type" value="Genomic_DNA"/>
</dbReference>
<dbReference type="AlphaFoldDB" id="A0A402CR27"/>
<gene>
    <name evidence="1" type="ORF">CCAX7_64580</name>
</gene>
<organism evidence="1 2">
    <name type="scientific">Capsulimonas corticalis</name>
    <dbReference type="NCBI Taxonomy" id="2219043"/>
    <lineage>
        <taxon>Bacteria</taxon>
        <taxon>Bacillati</taxon>
        <taxon>Armatimonadota</taxon>
        <taxon>Armatimonadia</taxon>
        <taxon>Capsulimonadales</taxon>
        <taxon>Capsulimonadaceae</taxon>
        <taxon>Capsulimonas</taxon>
    </lineage>
</organism>
<dbReference type="GO" id="GO:0003700">
    <property type="term" value="F:DNA-binding transcription factor activity"/>
    <property type="evidence" value="ECO:0007669"/>
    <property type="project" value="InterPro"/>
</dbReference>
<dbReference type="InterPro" id="IPR009057">
    <property type="entry name" value="Homeodomain-like_sf"/>
</dbReference>
<dbReference type="Proteomes" id="UP000287394">
    <property type="component" value="Chromosome"/>
</dbReference>
<accession>A0A402CR27</accession>
<reference evidence="1 2" key="1">
    <citation type="journal article" date="2019" name="Int. J. Syst. Evol. Microbiol.">
        <title>Capsulimonas corticalis gen. nov., sp. nov., an aerobic capsulated bacterium, of a novel bacterial order, Capsulimonadales ord. nov., of the class Armatimonadia of the phylum Armatimonadetes.</title>
        <authorList>
            <person name="Li J."/>
            <person name="Kudo C."/>
            <person name="Tonouchi A."/>
        </authorList>
    </citation>
    <scope>NUCLEOTIDE SEQUENCE [LARGE SCALE GENOMIC DNA]</scope>
    <source>
        <strain evidence="1 2">AX-7</strain>
    </source>
</reference>
<keyword evidence="2" id="KW-1185">Reference proteome</keyword>
<dbReference type="PANTHER" id="PTHR46796:SF6">
    <property type="entry name" value="ARAC SUBFAMILY"/>
    <property type="match status" value="1"/>
</dbReference>
<dbReference type="SUPFAM" id="SSF46689">
    <property type="entry name" value="Homeodomain-like"/>
    <property type="match status" value="2"/>
</dbReference>
<protein>
    <submittedName>
        <fullName evidence="1">AraC family transcriptional regulator</fullName>
    </submittedName>
</protein>
<dbReference type="PROSITE" id="PS00041">
    <property type="entry name" value="HTH_ARAC_FAMILY_1"/>
    <property type="match status" value="1"/>
</dbReference>
<dbReference type="Gene3D" id="1.10.10.60">
    <property type="entry name" value="Homeodomain-like"/>
    <property type="match status" value="2"/>
</dbReference>
<dbReference type="InterPro" id="IPR018060">
    <property type="entry name" value="HTH_AraC"/>
</dbReference>
<evidence type="ECO:0000313" key="1">
    <source>
        <dbReference type="EMBL" id="BDI34407.1"/>
    </source>
</evidence>